<name>A0A7X0RSB2_9BACL</name>
<dbReference type="RefSeq" id="WP_185144122.1">
    <property type="nucleotide sequence ID" value="NZ_JACJVP010000029.1"/>
</dbReference>
<organism evidence="2 3">
    <name type="scientific">Cohnella nanjingensis</name>
    <dbReference type="NCBI Taxonomy" id="1387779"/>
    <lineage>
        <taxon>Bacteria</taxon>
        <taxon>Bacillati</taxon>
        <taxon>Bacillota</taxon>
        <taxon>Bacilli</taxon>
        <taxon>Bacillales</taxon>
        <taxon>Paenibacillaceae</taxon>
        <taxon>Cohnella</taxon>
    </lineage>
</organism>
<feature type="compositionally biased region" description="Acidic residues" evidence="1">
    <location>
        <begin position="41"/>
        <end position="72"/>
    </location>
</feature>
<keyword evidence="3" id="KW-1185">Reference proteome</keyword>
<reference evidence="2 3" key="1">
    <citation type="submission" date="2020-08" db="EMBL/GenBank/DDBJ databases">
        <title>Cohnella phylogeny.</title>
        <authorList>
            <person name="Dunlap C."/>
        </authorList>
    </citation>
    <scope>NUCLEOTIDE SEQUENCE [LARGE SCALE GENOMIC DNA]</scope>
    <source>
        <strain evidence="2 3">DSM 28246</strain>
    </source>
</reference>
<evidence type="ECO:0000313" key="3">
    <source>
        <dbReference type="Proteomes" id="UP000547209"/>
    </source>
</evidence>
<feature type="region of interest" description="Disordered" evidence="1">
    <location>
        <begin position="23"/>
        <end position="88"/>
    </location>
</feature>
<comment type="caution">
    <text evidence="2">The sequence shown here is derived from an EMBL/GenBank/DDBJ whole genome shotgun (WGS) entry which is preliminary data.</text>
</comment>
<dbReference type="Proteomes" id="UP000547209">
    <property type="component" value="Unassembled WGS sequence"/>
</dbReference>
<dbReference type="EMBL" id="JACJVP010000029">
    <property type="protein sequence ID" value="MBB6672621.1"/>
    <property type="molecule type" value="Genomic_DNA"/>
</dbReference>
<accession>A0A7X0RSB2</accession>
<evidence type="ECO:0000313" key="2">
    <source>
        <dbReference type="EMBL" id="MBB6672621.1"/>
    </source>
</evidence>
<evidence type="ECO:0000256" key="1">
    <source>
        <dbReference type="SAM" id="MobiDB-lite"/>
    </source>
</evidence>
<feature type="region of interest" description="Disordered" evidence="1">
    <location>
        <begin position="247"/>
        <end position="271"/>
    </location>
</feature>
<proteinExistence type="predicted"/>
<sequence length="310" mass="35387">MSEAMGLAEYRSAMAAGVDLYQQVETGEDAAPNTEEHVEIEVEPEGLDDDTPPEELEGASEDDVDEGDEDPEPIPKEQKNAFYKRVQRERKKAQEEAEAKIRAEMEQQINPYKQFFDKLGVSPDEALRAIEQNNLRQSVQQSVNQEAQSLQYQYGWDDEQTRQYVDQQTQIRIQQQQQQQELHDLRIQVQLNDLAENPDYPGAKQMKSQISEFIRANPAASVQQAYWAVGGSSLAQQLKREAEQREIAKRGKTQRTVVKDAPASLDGPAPLSPEEVAFARQQGMSESEVRKLREVPNNLQEFRKWNKGRK</sequence>
<dbReference type="AlphaFoldDB" id="A0A7X0RSB2"/>
<gene>
    <name evidence="2" type="ORF">H7C19_18225</name>
</gene>
<protein>
    <submittedName>
        <fullName evidence="2">Uncharacterized protein</fullName>
    </submittedName>
</protein>